<evidence type="ECO:0000256" key="2">
    <source>
        <dbReference type="HAMAP-Rule" id="MF_00984"/>
    </source>
</evidence>
<dbReference type="PROSITE" id="PS50935">
    <property type="entry name" value="SSB"/>
    <property type="match status" value="1"/>
</dbReference>
<dbReference type="PANTHER" id="PTHR10302:SF27">
    <property type="entry name" value="SINGLE-STRANDED DNA-BINDING PROTEIN"/>
    <property type="match status" value="1"/>
</dbReference>
<dbReference type="PIRSF" id="PIRSF002070">
    <property type="entry name" value="SSB"/>
    <property type="match status" value="1"/>
</dbReference>
<evidence type="ECO:0000256" key="1">
    <source>
        <dbReference type="ARBA" id="ARBA00023125"/>
    </source>
</evidence>
<dbReference type="HAMAP" id="MF_00984">
    <property type="entry name" value="SSB"/>
    <property type="match status" value="1"/>
</dbReference>
<dbReference type="Gene3D" id="2.40.50.140">
    <property type="entry name" value="Nucleic acid-binding proteins"/>
    <property type="match status" value="1"/>
</dbReference>
<comment type="subunit">
    <text evidence="2">Homotetramer.</text>
</comment>
<reference evidence="5" key="1">
    <citation type="submission" date="2017-11" db="EMBL/GenBank/DDBJ databases">
        <title>Genome sequencing of Fusobacterium periodonticum KCOM 1282.</title>
        <authorList>
            <person name="Kook J.-K."/>
            <person name="Park S.-N."/>
            <person name="Lim Y.K."/>
        </authorList>
    </citation>
    <scope>NUCLEOTIDE SEQUENCE [LARGE SCALE GENOMIC DNA]</scope>
    <source>
        <strain evidence="5">KCOM 1282</strain>
    </source>
</reference>
<dbReference type="SUPFAM" id="SSF50249">
    <property type="entry name" value="Nucleic acid-binding proteins"/>
    <property type="match status" value="1"/>
</dbReference>
<keyword evidence="1 2" id="KW-0238">DNA-binding</keyword>
<evidence type="ECO:0000313" key="5">
    <source>
        <dbReference type="Proteomes" id="UP000231749"/>
    </source>
</evidence>
<dbReference type="InterPro" id="IPR011344">
    <property type="entry name" value="ssDNA-bd"/>
</dbReference>
<dbReference type="Proteomes" id="UP000231749">
    <property type="component" value="Chromosome"/>
</dbReference>
<sequence>MNLVVLKGRLVRDVTLLFGKSGTPYTSLVIAVNRYSKDKDLTDFVLCTAFSKTAEFIAEYFRKGQEILIRGNVKVDNYEKDGNKINKQYIVVEAVEFVGSKKENVETKEEKTQIQDNEEFPW</sequence>
<dbReference type="CDD" id="cd04496">
    <property type="entry name" value="SSB_OBF"/>
    <property type="match status" value="1"/>
</dbReference>
<dbReference type="GO" id="GO:0003697">
    <property type="term" value="F:single-stranded DNA binding"/>
    <property type="evidence" value="ECO:0007669"/>
    <property type="project" value="UniProtKB-UniRule"/>
</dbReference>
<dbReference type="InterPro" id="IPR000424">
    <property type="entry name" value="Primosome_PriB/ssb"/>
</dbReference>
<comment type="caution">
    <text evidence="2">Lacks conserved residue(s) required for the propagation of feature annotation.</text>
</comment>
<dbReference type="NCBIfam" id="TIGR00621">
    <property type="entry name" value="ssb"/>
    <property type="match status" value="1"/>
</dbReference>
<dbReference type="AlphaFoldDB" id="A0AAD0F4U0"/>
<accession>A0AAD0F4U0</accession>
<dbReference type="InterPro" id="IPR012340">
    <property type="entry name" value="NA-bd_OB-fold"/>
</dbReference>
<dbReference type="Pfam" id="PF00436">
    <property type="entry name" value="SSB"/>
    <property type="match status" value="1"/>
</dbReference>
<name>A0AAD0F4U0_9FUSO</name>
<evidence type="ECO:0000256" key="3">
    <source>
        <dbReference type="PIRNR" id="PIRNR002070"/>
    </source>
</evidence>
<protein>
    <recommendedName>
        <fullName evidence="2 3">Single-stranded DNA-binding protein</fullName>
        <shortName evidence="2">SSB</shortName>
    </recommendedName>
</protein>
<proteinExistence type="inferred from homology"/>
<dbReference type="PANTHER" id="PTHR10302">
    <property type="entry name" value="SINGLE-STRANDED DNA-BINDING PROTEIN"/>
    <property type="match status" value="1"/>
</dbReference>
<dbReference type="EMBL" id="CP024702">
    <property type="protein sequence ID" value="ATV67016.1"/>
    <property type="molecule type" value="Genomic_DNA"/>
</dbReference>
<gene>
    <name evidence="4" type="ORF">CTM86_10820</name>
</gene>
<evidence type="ECO:0000313" key="4">
    <source>
        <dbReference type="EMBL" id="ATV67016.1"/>
    </source>
</evidence>
<organism evidence="4 5">
    <name type="scientific">Fusobacterium pseudoperiodonticum</name>
    <dbReference type="NCBI Taxonomy" id="2663009"/>
    <lineage>
        <taxon>Bacteria</taxon>
        <taxon>Fusobacteriati</taxon>
        <taxon>Fusobacteriota</taxon>
        <taxon>Fusobacteriia</taxon>
        <taxon>Fusobacteriales</taxon>
        <taxon>Fusobacteriaceae</taxon>
        <taxon>Fusobacterium</taxon>
    </lineage>
</organism>
<dbReference type="GO" id="GO:0006260">
    <property type="term" value="P:DNA replication"/>
    <property type="evidence" value="ECO:0007669"/>
    <property type="project" value="InterPro"/>
</dbReference>
<dbReference type="RefSeq" id="WP_099991216.1">
    <property type="nucleotide sequence ID" value="NZ_CP024702.1"/>
</dbReference>
<dbReference type="GO" id="GO:0009295">
    <property type="term" value="C:nucleoid"/>
    <property type="evidence" value="ECO:0007669"/>
    <property type="project" value="TreeGrafter"/>
</dbReference>